<dbReference type="SUPFAM" id="SSF48371">
    <property type="entry name" value="ARM repeat"/>
    <property type="match status" value="1"/>
</dbReference>
<dbReference type="VEuPathDB" id="AmoebaDB:NAEGRDRAFT_79669"/>
<dbReference type="GO" id="GO:0035869">
    <property type="term" value="C:ciliary transition zone"/>
    <property type="evidence" value="ECO:0007669"/>
    <property type="project" value="TreeGrafter"/>
</dbReference>
<dbReference type="PANTHER" id="PTHR15605:SF2">
    <property type="entry name" value="KINESIN-ASSOCIATED PROTEIN 3"/>
    <property type="match status" value="1"/>
</dbReference>
<dbReference type="KEGG" id="ngr:NAEGRDRAFT_79669"/>
<protein>
    <recommendedName>
        <fullName evidence="4">Kinesin-associated protein</fullName>
    </recommendedName>
</protein>
<proteinExistence type="predicted"/>
<dbReference type="InterPro" id="IPR000225">
    <property type="entry name" value="Armadillo"/>
</dbReference>
<reference evidence="2 3" key="1">
    <citation type="journal article" date="2010" name="Cell">
        <title>The genome of Naegleria gruberi illuminates early eukaryotic versatility.</title>
        <authorList>
            <person name="Fritz-Laylin L.K."/>
            <person name="Prochnik S.E."/>
            <person name="Ginger M.L."/>
            <person name="Dacks J.B."/>
            <person name="Carpenter M.L."/>
            <person name="Field M.C."/>
            <person name="Kuo A."/>
            <person name="Paredez A."/>
            <person name="Chapman J."/>
            <person name="Pham J."/>
            <person name="Shu S."/>
            <person name="Neupane R."/>
            <person name="Cipriano M."/>
            <person name="Mancuso J."/>
            <person name="Tu H."/>
            <person name="Salamov A."/>
            <person name="Lindquist E."/>
            <person name="Shapiro H."/>
            <person name="Lucas S."/>
            <person name="Grigoriev I.V."/>
            <person name="Cande W.Z."/>
            <person name="Fulton C."/>
            <person name="Rokhsar D.S."/>
            <person name="Dawson S.C."/>
        </authorList>
    </citation>
    <scope>NUCLEOTIDE SEQUENCE [LARGE SCALE GENOMIC DNA]</scope>
    <source>
        <strain evidence="2 3">NEG-M</strain>
    </source>
</reference>
<dbReference type="InParanoid" id="D2VEK7"/>
<name>D2VEK7_NAEGR</name>
<dbReference type="Proteomes" id="UP000006671">
    <property type="component" value="Unassembled WGS sequence"/>
</dbReference>
<dbReference type="PANTHER" id="PTHR15605">
    <property type="entry name" value="KINESIN-ASSOCIATED PROTEINS"/>
    <property type="match status" value="1"/>
</dbReference>
<dbReference type="GO" id="GO:0005930">
    <property type="term" value="C:axoneme"/>
    <property type="evidence" value="ECO:0007669"/>
    <property type="project" value="TreeGrafter"/>
</dbReference>
<dbReference type="Pfam" id="PF05804">
    <property type="entry name" value="KAP"/>
    <property type="match status" value="1"/>
</dbReference>
<evidence type="ECO:0000313" key="3">
    <source>
        <dbReference type="Proteomes" id="UP000006671"/>
    </source>
</evidence>
<evidence type="ECO:0008006" key="4">
    <source>
        <dbReference type="Google" id="ProtNLM"/>
    </source>
</evidence>
<feature type="repeat" description="ARM" evidence="1">
    <location>
        <begin position="95"/>
        <end position="137"/>
    </location>
</feature>
<dbReference type="SMART" id="SM01297">
    <property type="entry name" value="KAP"/>
    <property type="match status" value="1"/>
</dbReference>
<dbReference type="GO" id="GO:0019894">
    <property type="term" value="F:kinesin binding"/>
    <property type="evidence" value="ECO:0007669"/>
    <property type="project" value="InterPro"/>
</dbReference>
<dbReference type="PROSITE" id="PS50176">
    <property type="entry name" value="ARM_REPEAT"/>
    <property type="match status" value="1"/>
</dbReference>
<organism evidence="3">
    <name type="scientific">Naegleria gruberi</name>
    <name type="common">Amoeba</name>
    <dbReference type="NCBI Taxonomy" id="5762"/>
    <lineage>
        <taxon>Eukaryota</taxon>
        <taxon>Discoba</taxon>
        <taxon>Heterolobosea</taxon>
        <taxon>Tetramitia</taxon>
        <taxon>Eutetramitia</taxon>
        <taxon>Vahlkampfiidae</taxon>
        <taxon>Naegleria</taxon>
    </lineage>
</organism>
<dbReference type="GeneID" id="8850212"/>
<dbReference type="InterPro" id="IPR008658">
    <property type="entry name" value="KAP3"/>
</dbReference>
<evidence type="ECO:0000256" key="1">
    <source>
        <dbReference type="PROSITE-ProRule" id="PRU00259"/>
    </source>
</evidence>
<evidence type="ECO:0000313" key="2">
    <source>
        <dbReference type="EMBL" id="EFC44901.1"/>
    </source>
</evidence>
<dbReference type="InterPro" id="IPR016024">
    <property type="entry name" value="ARM-type_fold"/>
</dbReference>
<sequence length="541" mass="62564">MDLMINILYVFYSFSHFSQFHEIITKFKVGVVVMEAIAYEEKRREKMLKKKENKNENKKVGGMITKQENLLYVCFRILLNLAENIDIESKMKKRGLIPNLVNALDSENPELLCVLVTFLRKLSIFQENRREMLDAGLMFKFEDIFQYDNIILLNESMRLIVNVTFDPQLRKDVIPLVPKFIELLRFPDHFEYCVKLLYQLSQDEEFSKLRISSDTLPFILLEFVAEYPGTRVSKELIALAINVTLQEQLAVKMCLHNNGLTRLLERLVRTRDPFLAKMIRNISQHTQLAIQFKPFVNDILGICSKAENDELVVELLGMLGNMSNSNVISFSQLFKQFDLVAFLFNFLKKGVKTRSSLVNSLTNVEGDKDDDILLESIILLGNAISDDESAALVANSPMIITLCNIFIEKQEDDEIVLQTMYTFYKMLLFGPTREGLMSQHHIIKVIIELYQDENEQIASTSDMMLDIICECDGQWTDIIKRKKYFLYNEKWLTEIANLPIPRDISQVDEGVPVQEESSQYDMANVIDMSEVSEDMEIGTFA</sequence>
<dbReference type="EMBL" id="GG738866">
    <property type="protein sequence ID" value="EFC44901.1"/>
    <property type="molecule type" value="Genomic_DNA"/>
</dbReference>
<dbReference type="GO" id="GO:0044782">
    <property type="term" value="P:cilium organization"/>
    <property type="evidence" value="ECO:0007669"/>
    <property type="project" value="TreeGrafter"/>
</dbReference>
<dbReference type="STRING" id="5762.D2VEK7"/>
<accession>D2VEK7</accession>
<dbReference type="AlphaFoldDB" id="D2VEK7"/>
<dbReference type="GO" id="GO:0007018">
    <property type="term" value="P:microtubule-based movement"/>
    <property type="evidence" value="ECO:0007669"/>
    <property type="project" value="TreeGrafter"/>
</dbReference>
<dbReference type="GO" id="GO:0016939">
    <property type="term" value="C:kinesin II complex"/>
    <property type="evidence" value="ECO:0007669"/>
    <property type="project" value="TreeGrafter"/>
</dbReference>
<dbReference type="RefSeq" id="XP_002677645.1">
    <property type="nucleotide sequence ID" value="XM_002677599.1"/>
</dbReference>
<dbReference type="OMA" id="RHVTNVV"/>
<dbReference type="eggNOG" id="KOG1222">
    <property type="taxonomic scope" value="Eukaryota"/>
</dbReference>
<dbReference type="Gene3D" id="1.25.10.10">
    <property type="entry name" value="Leucine-rich Repeat Variant"/>
    <property type="match status" value="1"/>
</dbReference>
<dbReference type="InterPro" id="IPR011989">
    <property type="entry name" value="ARM-like"/>
</dbReference>
<dbReference type="OrthoDB" id="10265679at2759"/>
<keyword evidence="3" id="KW-1185">Reference proteome</keyword>
<gene>
    <name evidence="2" type="ORF">NAEGRDRAFT_79669</name>
</gene>